<dbReference type="PROSITE" id="PS00356">
    <property type="entry name" value="HTH_LACI_1"/>
    <property type="match status" value="1"/>
</dbReference>
<keyword evidence="7" id="KW-1185">Reference proteome</keyword>
<evidence type="ECO:0000259" key="5">
    <source>
        <dbReference type="PROSITE" id="PS50943"/>
    </source>
</evidence>
<accession>A0ABV6UJN1</accession>
<dbReference type="Gene3D" id="1.10.260.40">
    <property type="entry name" value="lambda repressor-like DNA-binding domains"/>
    <property type="match status" value="1"/>
</dbReference>
<evidence type="ECO:0000256" key="1">
    <source>
        <dbReference type="ARBA" id="ARBA00023015"/>
    </source>
</evidence>
<dbReference type="InterPro" id="IPR010982">
    <property type="entry name" value="Lambda_DNA-bd_dom_sf"/>
</dbReference>
<dbReference type="SUPFAM" id="SSF53822">
    <property type="entry name" value="Periplasmic binding protein-like I"/>
    <property type="match status" value="1"/>
</dbReference>
<keyword evidence="1" id="KW-0805">Transcription regulation</keyword>
<evidence type="ECO:0000256" key="3">
    <source>
        <dbReference type="ARBA" id="ARBA00023163"/>
    </source>
</evidence>
<dbReference type="PANTHER" id="PTHR30146">
    <property type="entry name" value="LACI-RELATED TRANSCRIPTIONAL REPRESSOR"/>
    <property type="match status" value="1"/>
</dbReference>
<dbReference type="SUPFAM" id="SSF47413">
    <property type="entry name" value="lambda repressor-like DNA-binding domains"/>
    <property type="match status" value="1"/>
</dbReference>
<reference evidence="6 7" key="1">
    <citation type="submission" date="2024-09" db="EMBL/GenBank/DDBJ databases">
        <authorList>
            <person name="Lee S.D."/>
        </authorList>
    </citation>
    <scope>NUCLEOTIDE SEQUENCE [LARGE SCALE GENOMIC DNA]</scope>
    <source>
        <strain evidence="6 7">N1-5</strain>
    </source>
</reference>
<proteinExistence type="predicted"/>
<dbReference type="InterPro" id="IPR000843">
    <property type="entry name" value="HTH_LacI"/>
</dbReference>
<dbReference type="PANTHER" id="PTHR30146:SF153">
    <property type="entry name" value="LACTOSE OPERON REPRESSOR"/>
    <property type="match status" value="1"/>
</dbReference>
<feature type="domain" description="HTH cro/C1-type" evidence="5">
    <location>
        <begin position="3"/>
        <end position="47"/>
    </location>
</feature>
<evidence type="ECO:0000313" key="7">
    <source>
        <dbReference type="Proteomes" id="UP001592528"/>
    </source>
</evidence>
<dbReference type="GO" id="GO:0003677">
    <property type="term" value="F:DNA binding"/>
    <property type="evidence" value="ECO:0007669"/>
    <property type="project" value="UniProtKB-KW"/>
</dbReference>
<dbReference type="Pfam" id="PF00356">
    <property type="entry name" value="LacI"/>
    <property type="match status" value="1"/>
</dbReference>
<dbReference type="PROSITE" id="PS50932">
    <property type="entry name" value="HTH_LACI_2"/>
    <property type="match status" value="1"/>
</dbReference>
<dbReference type="CDD" id="cd01392">
    <property type="entry name" value="HTH_LacI"/>
    <property type="match status" value="1"/>
</dbReference>
<organism evidence="6 7">
    <name type="scientific">Streptacidiphilus cavernicola</name>
    <dbReference type="NCBI Taxonomy" id="3342716"/>
    <lineage>
        <taxon>Bacteria</taxon>
        <taxon>Bacillati</taxon>
        <taxon>Actinomycetota</taxon>
        <taxon>Actinomycetes</taxon>
        <taxon>Kitasatosporales</taxon>
        <taxon>Streptomycetaceae</taxon>
        <taxon>Streptacidiphilus</taxon>
    </lineage>
</organism>
<keyword evidence="2 6" id="KW-0238">DNA-binding</keyword>
<dbReference type="InterPro" id="IPR046335">
    <property type="entry name" value="LacI/GalR-like_sensor"/>
</dbReference>
<dbReference type="CDD" id="cd06267">
    <property type="entry name" value="PBP1_LacI_sugar_binding-like"/>
    <property type="match status" value="1"/>
</dbReference>
<dbReference type="Pfam" id="PF13377">
    <property type="entry name" value="Peripla_BP_3"/>
    <property type="match status" value="1"/>
</dbReference>
<dbReference type="InterPro" id="IPR028082">
    <property type="entry name" value="Peripla_BP_I"/>
</dbReference>
<name>A0ABV6UJN1_9ACTN</name>
<feature type="domain" description="HTH lacI-type" evidence="4">
    <location>
        <begin position="3"/>
        <end position="57"/>
    </location>
</feature>
<dbReference type="PROSITE" id="PS50943">
    <property type="entry name" value="HTH_CROC1"/>
    <property type="match status" value="1"/>
</dbReference>
<evidence type="ECO:0000256" key="2">
    <source>
        <dbReference type="ARBA" id="ARBA00023125"/>
    </source>
</evidence>
<gene>
    <name evidence="6" type="ORF">ACEZDJ_10240</name>
</gene>
<evidence type="ECO:0000313" key="6">
    <source>
        <dbReference type="EMBL" id="MFC1401667.1"/>
    </source>
</evidence>
<dbReference type="Gene3D" id="3.40.50.2300">
    <property type="match status" value="2"/>
</dbReference>
<keyword evidence="3" id="KW-0804">Transcription</keyword>
<dbReference type="PRINTS" id="PR00036">
    <property type="entry name" value="HTHLACI"/>
</dbReference>
<dbReference type="RefSeq" id="WP_030261941.1">
    <property type="nucleotide sequence ID" value="NZ_JBHEZZ010000004.1"/>
</dbReference>
<comment type="caution">
    <text evidence="6">The sequence shown here is derived from an EMBL/GenBank/DDBJ whole genome shotgun (WGS) entry which is preliminary data.</text>
</comment>
<dbReference type="Proteomes" id="UP001592528">
    <property type="component" value="Unassembled WGS sequence"/>
</dbReference>
<dbReference type="EMBL" id="JBHEZZ010000004">
    <property type="protein sequence ID" value="MFC1401667.1"/>
    <property type="molecule type" value="Genomic_DNA"/>
</dbReference>
<dbReference type="InterPro" id="IPR001387">
    <property type="entry name" value="Cro/C1-type_HTH"/>
</dbReference>
<sequence>MPITIADVAKHAGVSKTTVSRVLNGKGELNAATAARVRQVIAELGYVPSAGAVGLARGRTQIVGMLVPSLTWPWIGQVLQGVVDVVEAEGFGLLLFTCNRGEESLRRFAQQVSAKSFDGLLVIEPEGTLDYITELHQAGLPVVLIDDRGHQPIFPSVATTDRSGGASAARHLLELGRRRPVVVTGPESFGCVQDRLAGFADEYAEAGHPLPPEHVLLGDFTFEQGRSAVGRLLASGASFDAVFAQNDLSASGALLALREAGLRIPEDVAVVGFDDVPLAAYSEPALTTVHQPLREMGDAAARMLLAHFKGTPLPTAAEVLPTHLVVRDSTRSRT</sequence>
<evidence type="ECO:0000259" key="4">
    <source>
        <dbReference type="PROSITE" id="PS50932"/>
    </source>
</evidence>
<protein>
    <submittedName>
        <fullName evidence="6">LacI family DNA-binding transcriptional regulator</fullName>
    </submittedName>
</protein>
<dbReference type="SMART" id="SM00354">
    <property type="entry name" value="HTH_LACI"/>
    <property type="match status" value="1"/>
</dbReference>